<proteinExistence type="predicted"/>
<dbReference type="InterPro" id="IPR047872">
    <property type="entry name" value="EFG_IV"/>
</dbReference>
<protein>
    <recommendedName>
        <fullName evidence="9">Elongation factor G</fullName>
    </recommendedName>
</protein>
<comment type="caution">
    <text evidence="7">The sequence shown here is derived from an EMBL/GenBank/DDBJ whole genome shotgun (WGS) entry which is preliminary data.</text>
</comment>
<dbReference type="GO" id="GO:0032790">
    <property type="term" value="P:ribosome disassembly"/>
    <property type="evidence" value="ECO:0007669"/>
    <property type="project" value="TreeGrafter"/>
</dbReference>
<dbReference type="SUPFAM" id="SSF54980">
    <property type="entry name" value="EF-G C-terminal domain-like"/>
    <property type="match status" value="2"/>
</dbReference>
<dbReference type="InterPro" id="IPR041095">
    <property type="entry name" value="EFG_II"/>
</dbReference>
<dbReference type="PANTHER" id="PTHR43261">
    <property type="entry name" value="TRANSLATION ELONGATION FACTOR G-RELATED"/>
    <property type="match status" value="1"/>
</dbReference>
<dbReference type="InterPro" id="IPR014721">
    <property type="entry name" value="Ribsml_uS5_D2-typ_fold_subgr"/>
</dbReference>
<dbReference type="Gene3D" id="2.40.30.10">
    <property type="entry name" value="Translation factors"/>
    <property type="match status" value="1"/>
</dbReference>
<dbReference type="Pfam" id="PF00679">
    <property type="entry name" value="EFG_C"/>
    <property type="match status" value="1"/>
</dbReference>
<dbReference type="SUPFAM" id="SSF54211">
    <property type="entry name" value="Ribosomal protein S5 domain 2-like"/>
    <property type="match status" value="1"/>
</dbReference>
<dbReference type="CDD" id="cd16262">
    <property type="entry name" value="EFG_III"/>
    <property type="match status" value="1"/>
</dbReference>
<keyword evidence="3" id="KW-0648">Protein biosynthesis</keyword>
<dbReference type="InterPro" id="IPR035647">
    <property type="entry name" value="EFG_III/V"/>
</dbReference>
<accession>A0A1F5HKV7</accession>
<evidence type="ECO:0000259" key="5">
    <source>
        <dbReference type="SMART" id="SM00838"/>
    </source>
</evidence>
<dbReference type="SMART" id="SM00838">
    <property type="entry name" value="EFG_C"/>
    <property type="match status" value="1"/>
</dbReference>
<dbReference type="SMART" id="SM00889">
    <property type="entry name" value="EFG_IV"/>
    <property type="match status" value="1"/>
</dbReference>
<dbReference type="SUPFAM" id="SSF50447">
    <property type="entry name" value="Translation proteins"/>
    <property type="match status" value="1"/>
</dbReference>
<dbReference type="InterPro" id="IPR009022">
    <property type="entry name" value="EFG_III"/>
</dbReference>
<dbReference type="GO" id="GO:0005525">
    <property type="term" value="F:GTP binding"/>
    <property type="evidence" value="ECO:0007669"/>
    <property type="project" value="UniProtKB-KW"/>
</dbReference>
<name>A0A1F5HKV7_9BACT</name>
<dbReference type="Pfam" id="PF03764">
    <property type="entry name" value="EFG_IV"/>
    <property type="match status" value="1"/>
</dbReference>
<evidence type="ECO:0000256" key="4">
    <source>
        <dbReference type="ARBA" id="ARBA00023134"/>
    </source>
</evidence>
<feature type="domain" description="Translation elongation factor EFG/EF2" evidence="6">
    <location>
        <begin position="122"/>
        <end position="240"/>
    </location>
</feature>
<dbReference type="CDD" id="cd01434">
    <property type="entry name" value="EFG_mtEFG1_IV"/>
    <property type="match status" value="1"/>
</dbReference>
<keyword evidence="1" id="KW-0547">Nucleotide-binding</keyword>
<keyword evidence="2" id="KW-0251">Elongation factor</keyword>
<evidence type="ECO:0000256" key="1">
    <source>
        <dbReference type="ARBA" id="ARBA00022741"/>
    </source>
</evidence>
<dbReference type="FunFam" id="3.30.230.10:FF:000003">
    <property type="entry name" value="Elongation factor G"/>
    <property type="match status" value="1"/>
</dbReference>
<sequence length="340" mass="36893">MHANTREEISEAYAGEIVAIVGLKSTTTGDTLCDSNAPIILESISFPDPVISLAIEPQTRADQEKLGYALGRLSEEDPTFRIKGDPETGQTIISGMGELHLEILVDRMKREFAVDAKVGSPQVAYRETIKQIATGEGKYIRQSGGRGQYGHCLLRVEPQPRGEGYQFASEIKGGAIPQEFIPSIEKGVREKMETGILAGYPMVDMKVAVYDGSYHEVDSSDIAFKIAGSLAVEEAARNATLVLLEPIMKVEVTVAEEFMGDVIGDLSAKRAQILSSNHHGNSVIITALVPLSEMSGYVTTLRSMTQGRGSVYMEPSHYEEVPTNIADKIVAKAKGEKKES</sequence>
<evidence type="ECO:0000313" key="8">
    <source>
        <dbReference type="Proteomes" id="UP000176780"/>
    </source>
</evidence>
<dbReference type="Proteomes" id="UP000176780">
    <property type="component" value="Unassembled WGS sequence"/>
</dbReference>
<dbReference type="FunFam" id="3.30.70.240:FF:000001">
    <property type="entry name" value="Elongation factor G"/>
    <property type="match status" value="1"/>
</dbReference>
<dbReference type="Pfam" id="PF14492">
    <property type="entry name" value="EFG_III"/>
    <property type="match status" value="1"/>
</dbReference>
<dbReference type="STRING" id="1797727.A3B51_03515"/>
<feature type="domain" description="Elongation factor EFG" evidence="5">
    <location>
        <begin position="242"/>
        <end position="329"/>
    </location>
</feature>
<dbReference type="CDD" id="cd03713">
    <property type="entry name" value="EFG_mtEFG_C"/>
    <property type="match status" value="1"/>
</dbReference>
<reference evidence="7 8" key="1">
    <citation type="journal article" date="2016" name="Nat. Commun.">
        <title>Thousands of microbial genomes shed light on interconnected biogeochemical processes in an aquifer system.</title>
        <authorList>
            <person name="Anantharaman K."/>
            <person name="Brown C.T."/>
            <person name="Hug L.A."/>
            <person name="Sharon I."/>
            <person name="Castelle C.J."/>
            <person name="Probst A.J."/>
            <person name="Thomas B.C."/>
            <person name="Singh A."/>
            <person name="Wilkins M.J."/>
            <person name="Karaoz U."/>
            <person name="Brodie E.L."/>
            <person name="Williams K.H."/>
            <person name="Hubbard S.S."/>
            <person name="Banfield J.F."/>
        </authorList>
    </citation>
    <scope>NUCLEOTIDE SEQUENCE [LARGE SCALE GENOMIC DNA]</scope>
</reference>
<dbReference type="InterPro" id="IPR005517">
    <property type="entry name" value="Transl_elong_EFG/EF2_IV"/>
</dbReference>
<dbReference type="Gene3D" id="3.30.70.240">
    <property type="match status" value="1"/>
</dbReference>
<gene>
    <name evidence="7" type="ORF">A3B51_03515</name>
</gene>
<dbReference type="InterPro" id="IPR009000">
    <property type="entry name" value="Transl_B-barrel_sf"/>
</dbReference>
<evidence type="ECO:0000313" key="7">
    <source>
        <dbReference type="EMBL" id="OGE04743.1"/>
    </source>
</evidence>
<dbReference type="GO" id="GO:0003746">
    <property type="term" value="F:translation elongation factor activity"/>
    <property type="evidence" value="ECO:0007669"/>
    <property type="project" value="UniProtKB-KW"/>
</dbReference>
<dbReference type="AlphaFoldDB" id="A0A1F5HKV7"/>
<dbReference type="InterPro" id="IPR020568">
    <property type="entry name" value="Ribosomal_Su5_D2-typ_SF"/>
</dbReference>
<dbReference type="Gene3D" id="3.30.70.870">
    <property type="entry name" value="Elongation Factor G (Translational Gtpase), domain 3"/>
    <property type="match status" value="1"/>
</dbReference>
<dbReference type="InterPro" id="IPR035649">
    <property type="entry name" value="EFG_V"/>
</dbReference>
<evidence type="ECO:0000259" key="6">
    <source>
        <dbReference type="SMART" id="SM00889"/>
    </source>
</evidence>
<dbReference type="InterPro" id="IPR000640">
    <property type="entry name" value="EFG_V-like"/>
</dbReference>
<dbReference type="EMBL" id="MFBQ01000021">
    <property type="protein sequence ID" value="OGE04743.1"/>
    <property type="molecule type" value="Genomic_DNA"/>
</dbReference>
<dbReference type="Gene3D" id="3.30.230.10">
    <property type="match status" value="1"/>
</dbReference>
<evidence type="ECO:0008006" key="9">
    <source>
        <dbReference type="Google" id="ProtNLM"/>
    </source>
</evidence>
<dbReference type="PANTHER" id="PTHR43261:SF1">
    <property type="entry name" value="RIBOSOME-RELEASING FACTOR 2, MITOCHONDRIAL"/>
    <property type="match status" value="1"/>
</dbReference>
<organism evidence="7 8">
    <name type="scientific">Candidatus Curtissbacteria bacterium RIFCSPLOWO2_01_FULL_41_18</name>
    <dbReference type="NCBI Taxonomy" id="1797727"/>
    <lineage>
        <taxon>Bacteria</taxon>
        <taxon>Candidatus Curtissiibacteriota</taxon>
    </lineage>
</organism>
<evidence type="ECO:0000256" key="3">
    <source>
        <dbReference type="ARBA" id="ARBA00022917"/>
    </source>
</evidence>
<dbReference type="FunFam" id="3.30.70.870:FF:000001">
    <property type="entry name" value="Elongation factor G"/>
    <property type="match status" value="1"/>
</dbReference>
<keyword evidence="4" id="KW-0342">GTP-binding</keyword>
<evidence type="ECO:0000256" key="2">
    <source>
        <dbReference type="ARBA" id="ARBA00022768"/>
    </source>
</evidence>